<evidence type="ECO:0000313" key="6">
    <source>
        <dbReference type="EMBL" id="PRD55651.1"/>
    </source>
</evidence>
<comment type="caution">
    <text evidence="6">The sequence shown here is derived from an EMBL/GenBank/DDBJ whole genome shotgun (WGS) entry which is preliminary data.</text>
</comment>
<name>A0A2S9JR43_9HYPH</name>
<reference evidence="6 7" key="1">
    <citation type="submission" date="2018-02" db="EMBL/GenBank/DDBJ databases">
        <title>The draft genome of Phyllobacterium myrsinacearum DSM5892.</title>
        <authorList>
            <person name="Li L."/>
            <person name="Liu L."/>
            <person name="Zhang X."/>
            <person name="Wang T."/>
        </authorList>
    </citation>
    <scope>NUCLEOTIDE SEQUENCE [LARGE SCALE GENOMIC DNA]</scope>
    <source>
        <strain evidence="6 7">DSM 5892</strain>
    </source>
</reference>
<accession>A0A2S9JR43</accession>
<keyword evidence="7" id="KW-1185">Reference proteome</keyword>
<dbReference type="GO" id="GO:0004497">
    <property type="term" value="F:monooxygenase activity"/>
    <property type="evidence" value="ECO:0007669"/>
    <property type="project" value="UniProtKB-KW"/>
</dbReference>
<dbReference type="Gene3D" id="3.20.20.30">
    <property type="entry name" value="Luciferase-like domain"/>
    <property type="match status" value="1"/>
</dbReference>
<organism evidence="6 7">
    <name type="scientific">Phyllobacterium myrsinacearum</name>
    <dbReference type="NCBI Taxonomy" id="28101"/>
    <lineage>
        <taxon>Bacteria</taxon>
        <taxon>Pseudomonadati</taxon>
        <taxon>Pseudomonadota</taxon>
        <taxon>Alphaproteobacteria</taxon>
        <taxon>Hyphomicrobiales</taxon>
        <taxon>Phyllobacteriaceae</taxon>
        <taxon>Phyllobacterium</taxon>
    </lineage>
</organism>
<keyword evidence="1" id="KW-0285">Flavoprotein</keyword>
<dbReference type="OrthoDB" id="9779442at2"/>
<proteinExistence type="predicted"/>
<evidence type="ECO:0000256" key="2">
    <source>
        <dbReference type="ARBA" id="ARBA00022643"/>
    </source>
</evidence>
<dbReference type="InterPro" id="IPR051260">
    <property type="entry name" value="Diverse_substr_monoxygenases"/>
</dbReference>
<evidence type="ECO:0000256" key="1">
    <source>
        <dbReference type="ARBA" id="ARBA00022630"/>
    </source>
</evidence>
<evidence type="ECO:0000313" key="7">
    <source>
        <dbReference type="Proteomes" id="UP000238563"/>
    </source>
</evidence>
<sequence length="321" mass="34616">MHIGLSLTPFGHHPAAWRAKSGQLDALDFNHMAAQGKQAEAGGLDFVLLADSLGQRPHDDLSPLAVPFEPTMLVSALATATRSIGLIAAAATHQHEPYNLARRFASLDLIGDGRTGWNVIGSGDPDRDQEYLAVVSGLWNSWDDDAFVHDKARGRFFEPDKMHVLNHKGAHFTVRGPLNVNPSPQGRPVISHVLTPDTVEIAARSADVVFLPDTLGALAIKLVERLGAYGRQRGDIRLLANIVPPIGTAASIADQMQKQAVAAGLDGFVLLPPRAPENIASFVDEVIPELRRRGAFRPAYDAVTLRGHLGLAHPVRQERAS</sequence>
<keyword evidence="4" id="KW-0503">Monooxygenase</keyword>
<dbReference type="Pfam" id="PF00296">
    <property type="entry name" value="Bac_luciferase"/>
    <property type="match status" value="1"/>
</dbReference>
<gene>
    <name evidence="6" type="ORF">C5750_09435</name>
</gene>
<keyword evidence="3" id="KW-0560">Oxidoreductase</keyword>
<dbReference type="EMBL" id="PVBT01000002">
    <property type="protein sequence ID" value="PRD55651.1"/>
    <property type="molecule type" value="Genomic_DNA"/>
</dbReference>
<dbReference type="Proteomes" id="UP000238563">
    <property type="component" value="Unassembled WGS sequence"/>
</dbReference>
<dbReference type="InterPro" id="IPR036661">
    <property type="entry name" value="Luciferase-like_sf"/>
</dbReference>
<protein>
    <submittedName>
        <fullName evidence="6">Methylene-tetrahydromethanopterin reductase</fullName>
    </submittedName>
</protein>
<feature type="domain" description="Luciferase-like" evidence="5">
    <location>
        <begin position="22"/>
        <end position="261"/>
    </location>
</feature>
<dbReference type="AlphaFoldDB" id="A0A2S9JR43"/>
<dbReference type="GO" id="GO:0016705">
    <property type="term" value="F:oxidoreductase activity, acting on paired donors, with incorporation or reduction of molecular oxygen"/>
    <property type="evidence" value="ECO:0007669"/>
    <property type="project" value="InterPro"/>
</dbReference>
<evidence type="ECO:0000256" key="3">
    <source>
        <dbReference type="ARBA" id="ARBA00023002"/>
    </source>
</evidence>
<dbReference type="PANTHER" id="PTHR30011:SF16">
    <property type="entry name" value="C2H2 FINGER DOMAIN TRANSCRIPTION FACTOR (EUROFUNG)-RELATED"/>
    <property type="match status" value="1"/>
</dbReference>
<dbReference type="PANTHER" id="PTHR30011">
    <property type="entry name" value="ALKANESULFONATE MONOOXYGENASE-RELATED"/>
    <property type="match status" value="1"/>
</dbReference>
<dbReference type="SUPFAM" id="SSF51679">
    <property type="entry name" value="Bacterial luciferase-like"/>
    <property type="match status" value="1"/>
</dbReference>
<dbReference type="InterPro" id="IPR011251">
    <property type="entry name" value="Luciferase-like_dom"/>
</dbReference>
<evidence type="ECO:0000256" key="4">
    <source>
        <dbReference type="ARBA" id="ARBA00023033"/>
    </source>
</evidence>
<evidence type="ECO:0000259" key="5">
    <source>
        <dbReference type="Pfam" id="PF00296"/>
    </source>
</evidence>
<keyword evidence="2" id="KW-0288">FMN</keyword>